<accession>A0AAV7TSI5</accession>
<dbReference type="Proteomes" id="UP001066276">
    <property type="component" value="Chromosome 3_2"/>
</dbReference>
<evidence type="ECO:0000313" key="1">
    <source>
        <dbReference type="EMBL" id="KAJ1179635.1"/>
    </source>
</evidence>
<name>A0AAV7TSI5_PLEWA</name>
<comment type="caution">
    <text evidence="1">The sequence shown here is derived from an EMBL/GenBank/DDBJ whole genome shotgun (WGS) entry which is preliminary data.</text>
</comment>
<proteinExistence type="predicted"/>
<keyword evidence="2" id="KW-1185">Reference proteome</keyword>
<protein>
    <submittedName>
        <fullName evidence="1">Uncharacterized protein</fullName>
    </submittedName>
</protein>
<dbReference type="EMBL" id="JANPWB010000006">
    <property type="protein sequence ID" value="KAJ1179635.1"/>
    <property type="molecule type" value="Genomic_DNA"/>
</dbReference>
<sequence>MCDGRGVALQRVGVVKVKSKLPVAPLCGSQVIGVAQGPGVTVPQYVAETKNRTTGGLPRSQSLLRLQSLSDSPRGRQVRCLLVFGLRLLCSSRSVFRLSFCLSAHLLFFLVDVLM</sequence>
<gene>
    <name evidence="1" type="ORF">NDU88_004869</name>
</gene>
<evidence type="ECO:0000313" key="2">
    <source>
        <dbReference type="Proteomes" id="UP001066276"/>
    </source>
</evidence>
<organism evidence="1 2">
    <name type="scientific">Pleurodeles waltl</name>
    <name type="common">Iberian ribbed newt</name>
    <dbReference type="NCBI Taxonomy" id="8319"/>
    <lineage>
        <taxon>Eukaryota</taxon>
        <taxon>Metazoa</taxon>
        <taxon>Chordata</taxon>
        <taxon>Craniata</taxon>
        <taxon>Vertebrata</taxon>
        <taxon>Euteleostomi</taxon>
        <taxon>Amphibia</taxon>
        <taxon>Batrachia</taxon>
        <taxon>Caudata</taxon>
        <taxon>Salamandroidea</taxon>
        <taxon>Salamandridae</taxon>
        <taxon>Pleurodelinae</taxon>
        <taxon>Pleurodeles</taxon>
    </lineage>
</organism>
<reference evidence="1" key="1">
    <citation type="journal article" date="2022" name="bioRxiv">
        <title>Sequencing and chromosome-scale assembly of the giantPleurodeles waltlgenome.</title>
        <authorList>
            <person name="Brown T."/>
            <person name="Elewa A."/>
            <person name="Iarovenko S."/>
            <person name="Subramanian E."/>
            <person name="Araus A.J."/>
            <person name="Petzold A."/>
            <person name="Susuki M."/>
            <person name="Suzuki K.-i.T."/>
            <person name="Hayashi T."/>
            <person name="Toyoda A."/>
            <person name="Oliveira C."/>
            <person name="Osipova E."/>
            <person name="Leigh N.D."/>
            <person name="Simon A."/>
            <person name="Yun M.H."/>
        </authorList>
    </citation>
    <scope>NUCLEOTIDE SEQUENCE</scope>
    <source>
        <strain evidence="1">20211129_DDA</strain>
        <tissue evidence="1">Liver</tissue>
    </source>
</reference>
<dbReference type="AlphaFoldDB" id="A0AAV7TSI5"/>